<protein>
    <submittedName>
        <fullName evidence="2">Uncharacterized protein</fullName>
    </submittedName>
</protein>
<dbReference type="GeneID" id="38782926"/>
<keyword evidence="3" id="KW-1185">Reference proteome</keyword>
<comment type="caution">
    <text evidence="2">The sequence shown here is derived from an EMBL/GenBank/DDBJ whole genome shotgun (WGS) entry which is preliminary data.</text>
</comment>
<dbReference type="Proteomes" id="UP000287166">
    <property type="component" value="Unassembled WGS sequence"/>
</dbReference>
<evidence type="ECO:0000313" key="2">
    <source>
        <dbReference type="EMBL" id="GBE86009.1"/>
    </source>
</evidence>
<organism evidence="2 3">
    <name type="scientific">Sparassis crispa</name>
    <dbReference type="NCBI Taxonomy" id="139825"/>
    <lineage>
        <taxon>Eukaryota</taxon>
        <taxon>Fungi</taxon>
        <taxon>Dikarya</taxon>
        <taxon>Basidiomycota</taxon>
        <taxon>Agaricomycotina</taxon>
        <taxon>Agaricomycetes</taxon>
        <taxon>Polyporales</taxon>
        <taxon>Sparassidaceae</taxon>
        <taxon>Sparassis</taxon>
    </lineage>
</organism>
<feature type="compositionally biased region" description="Basic and acidic residues" evidence="1">
    <location>
        <begin position="171"/>
        <end position="186"/>
    </location>
</feature>
<dbReference type="RefSeq" id="XP_027616922.1">
    <property type="nucleotide sequence ID" value="XM_027761121.1"/>
</dbReference>
<feature type="region of interest" description="Disordered" evidence="1">
    <location>
        <begin position="132"/>
        <end position="186"/>
    </location>
</feature>
<reference evidence="2 3" key="1">
    <citation type="journal article" date="2018" name="Sci. Rep.">
        <title>Genome sequence of the cauliflower mushroom Sparassis crispa (Hanabiratake) and its association with beneficial usage.</title>
        <authorList>
            <person name="Kiyama R."/>
            <person name="Furutani Y."/>
            <person name="Kawaguchi K."/>
            <person name="Nakanishi T."/>
        </authorList>
    </citation>
    <scope>NUCLEOTIDE SEQUENCE [LARGE SCALE GENOMIC DNA]</scope>
</reference>
<dbReference type="AlphaFoldDB" id="A0A401GUZ9"/>
<proteinExistence type="predicted"/>
<dbReference type="EMBL" id="BFAD01000008">
    <property type="protein sequence ID" value="GBE86009.1"/>
    <property type="molecule type" value="Genomic_DNA"/>
</dbReference>
<gene>
    <name evidence="2" type="ORF">SCP_0805330</name>
</gene>
<dbReference type="InParanoid" id="A0A401GUZ9"/>
<evidence type="ECO:0000313" key="3">
    <source>
        <dbReference type="Proteomes" id="UP000287166"/>
    </source>
</evidence>
<name>A0A401GUZ9_9APHY</name>
<accession>A0A401GUZ9</accession>
<evidence type="ECO:0000256" key="1">
    <source>
        <dbReference type="SAM" id="MobiDB-lite"/>
    </source>
</evidence>
<dbReference type="OrthoDB" id="2815373at2759"/>
<sequence length="241" mass="26653">MGDRGSTSPLHLLHLCPDRTFSSFISSLSLTSIESPVYARISKSISAHTQSSSSSRANFEQHFELETVSVWEGIIEEFCKAKPSKAEAFIQLFETLRYQEATSDEEISSKHAAFTIYLAELDEIEWALREAGNRGRTPVPDTSAVENADSGAPAPEEALEPSSTPVRSSKCRRDADDGGDKDGKRRVDESLFPFMSSTVSALLSPELLRMLKLKENYTRDLSFSKQSITCHPDCPNVPESI</sequence>